<protein>
    <submittedName>
        <fullName evidence="1">Uncharacterized protein</fullName>
    </submittedName>
</protein>
<sequence length="98" mass="10950">MRSCEHGRYQLTMWPQSATSIKVFLKARHSTSGSRDLSNPTDIKDSWMISSFPCLMTHSLTMMVSGVLDSMVLAQVEDGTRDRDVLSHFSSQIAAKVI</sequence>
<dbReference type="Proteomes" id="UP000735302">
    <property type="component" value="Unassembled WGS sequence"/>
</dbReference>
<reference evidence="1 2" key="1">
    <citation type="journal article" date="2021" name="Elife">
        <title>Chloroplast acquisition without the gene transfer in kleptoplastic sea slugs, Plakobranchus ocellatus.</title>
        <authorList>
            <person name="Maeda T."/>
            <person name="Takahashi S."/>
            <person name="Yoshida T."/>
            <person name="Shimamura S."/>
            <person name="Takaki Y."/>
            <person name="Nagai Y."/>
            <person name="Toyoda A."/>
            <person name="Suzuki Y."/>
            <person name="Arimoto A."/>
            <person name="Ishii H."/>
            <person name="Satoh N."/>
            <person name="Nishiyama T."/>
            <person name="Hasebe M."/>
            <person name="Maruyama T."/>
            <person name="Minagawa J."/>
            <person name="Obokata J."/>
            <person name="Shigenobu S."/>
        </authorList>
    </citation>
    <scope>NUCLEOTIDE SEQUENCE [LARGE SCALE GENOMIC DNA]</scope>
</reference>
<name>A0AAV3Y7R8_9GAST</name>
<keyword evidence="2" id="KW-1185">Reference proteome</keyword>
<proteinExistence type="predicted"/>
<evidence type="ECO:0000313" key="2">
    <source>
        <dbReference type="Proteomes" id="UP000735302"/>
    </source>
</evidence>
<organism evidence="1 2">
    <name type="scientific">Plakobranchus ocellatus</name>
    <dbReference type="NCBI Taxonomy" id="259542"/>
    <lineage>
        <taxon>Eukaryota</taxon>
        <taxon>Metazoa</taxon>
        <taxon>Spiralia</taxon>
        <taxon>Lophotrochozoa</taxon>
        <taxon>Mollusca</taxon>
        <taxon>Gastropoda</taxon>
        <taxon>Heterobranchia</taxon>
        <taxon>Euthyneura</taxon>
        <taxon>Panpulmonata</taxon>
        <taxon>Sacoglossa</taxon>
        <taxon>Placobranchoidea</taxon>
        <taxon>Plakobranchidae</taxon>
        <taxon>Plakobranchus</taxon>
    </lineage>
</organism>
<accession>A0AAV3Y7R8</accession>
<dbReference type="AlphaFoldDB" id="A0AAV3Y7R8"/>
<dbReference type="EMBL" id="BLXT01000616">
    <property type="protein sequence ID" value="GFN78826.1"/>
    <property type="molecule type" value="Genomic_DNA"/>
</dbReference>
<comment type="caution">
    <text evidence="1">The sequence shown here is derived from an EMBL/GenBank/DDBJ whole genome shotgun (WGS) entry which is preliminary data.</text>
</comment>
<gene>
    <name evidence="1" type="ORF">PoB_000533200</name>
</gene>
<evidence type="ECO:0000313" key="1">
    <source>
        <dbReference type="EMBL" id="GFN78826.1"/>
    </source>
</evidence>